<gene>
    <name evidence="6" type="ORF">HF394_16820</name>
</gene>
<evidence type="ECO:0000256" key="1">
    <source>
        <dbReference type="ARBA" id="ARBA00004141"/>
    </source>
</evidence>
<accession>A0A7H8QF80</accession>
<evidence type="ECO:0000256" key="4">
    <source>
        <dbReference type="ARBA" id="ARBA00023136"/>
    </source>
</evidence>
<dbReference type="PANTHER" id="PTHR10361">
    <property type="entry name" value="SODIUM-BILE ACID COTRANSPORTER"/>
    <property type="match status" value="1"/>
</dbReference>
<proteinExistence type="predicted"/>
<reference evidence="6 7" key="1">
    <citation type="submission" date="2020-04" db="EMBL/GenBank/DDBJ databases">
        <authorList>
            <person name="Pajer P."/>
            <person name="Broz P."/>
        </authorList>
    </citation>
    <scope>NUCLEOTIDE SEQUENCE [LARGE SCALE GENOMIC DNA]</scope>
    <source>
        <strain evidence="7">NRL-ATB46093</strain>
    </source>
</reference>
<evidence type="ECO:0000313" key="7">
    <source>
        <dbReference type="Proteomes" id="UP000509222"/>
    </source>
</evidence>
<feature type="transmembrane region" description="Helical" evidence="5">
    <location>
        <begin position="12"/>
        <end position="30"/>
    </location>
</feature>
<evidence type="ECO:0000313" key="6">
    <source>
        <dbReference type="EMBL" id="QKX52105.1"/>
    </source>
</evidence>
<organism evidence="6 7">
    <name type="scientific">Planococcus glaciei</name>
    <dbReference type="NCBI Taxonomy" id="459472"/>
    <lineage>
        <taxon>Bacteria</taxon>
        <taxon>Bacillati</taxon>
        <taxon>Bacillota</taxon>
        <taxon>Bacilli</taxon>
        <taxon>Bacillales</taxon>
        <taxon>Caryophanaceae</taxon>
        <taxon>Planococcus</taxon>
    </lineage>
</organism>
<sequence length="331" mass="34870">MKFLESLSTFAGKYFAVWVVAIAVIAFLIPEPFLGFGSYITILLGIVMFGMGLTLKPVDFKIVLMRPVPVIIGVAAQFLIMPLVAFVIAYLLKLPPELAAGLVLLGCVPGGTASNVMVYLAKGNLALSVAMTSLSTLLAPVMTPLLLLLLAGQWLPVDPVSMFLSIVQVIIIPIALGLLVQKVLPKVVEKSVTVVPLISVLAILIIVSAVTAANAANVVSAGFIVFLAVFLHNGFGLLLGYLTAKAMGLNENDRRAISLEVGMQNSGLGVALATAHFSPLAALPSVWGAIWHNISGPILATIWSKKPADAEQTDALPAAEKVPARAKLEKY</sequence>
<feature type="transmembrane region" description="Helical" evidence="5">
    <location>
        <begin position="219"/>
        <end position="244"/>
    </location>
</feature>
<evidence type="ECO:0000256" key="3">
    <source>
        <dbReference type="ARBA" id="ARBA00022989"/>
    </source>
</evidence>
<dbReference type="AlphaFoldDB" id="A0A7H8QF80"/>
<keyword evidence="7" id="KW-1185">Reference proteome</keyword>
<keyword evidence="4 5" id="KW-0472">Membrane</keyword>
<evidence type="ECO:0000256" key="2">
    <source>
        <dbReference type="ARBA" id="ARBA00022692"/>
    </source>
</evidence>
<reference evidence="7" key="2">
    <citation type="submission" date="2020-06" db="EMBL/GenBank/DDBJ databases">
        <title>Isolation of Planomicrobium glaciei.</title>
        <authorList>
            <person name="Malisova L."/>
            <person name="Safrankova R."/>
            <person name="Jakubu V."/>
            <person name="Spanelova P."/>
        </authorList>
    </citation>
    <scope>NUCLEOTIDE SEQUENCE [LARGE SCALE GENOMIC DNA]</scope>
    <source>
        <strain evidence="7">NRL-ATB46093</strain>
    </source>
</reference>
<feature type="transmembrane region" description="Helical" evidence="5">
    <location>
        <begin position="36"/>
        <end position="55"/>
    </location>
</feature>
<keyword evidence="3 5" id="KW-1133">Transmembrane helix</keyword>
<dbReference type="InterPro" id="IPR038770">
    <property type="entry name" value="Na+/solute_symporter_sf"/>
</dbReference>
<comment type="subcellular location">
    <subcellularLocation>
        <location evidence="1">Membrane</location>
        <topology evidence="1">Multi-pass membrane protein</topology>
    </subcellularLocation>
</comment>
<feature type="transmembrane region" description="Helical" evidence="5">
    <location>
        <begin position="67"/>
        <end position="92"/>
    </location>
</feature>
<feature type="transmembrane region" description="Helical" evidence="5">
    <location>
        <begin position="160"/>
        <end position="180"/>
    </location>
</feature>
<dbReference type="Pfam" id="PF01758">
    <property type="entry name" value="SBF"/>
    <property type="match status" value="1"/>
</dbReference>
<protein>
    <submittedName>
        <fullName evidence="6">Bile acid:sodium symporter family protein</fullName>
    </submittedName>
</protein>
<dbReference type="PANTHER" id="PTHR10361:SF28">
    <property type="entry name" value="P3 PROTEIN-RELATED"/>
    <property type="match status" value="1"/>
</dbReference>
<dbReference type="GO" id="GO:0016020">
    <property type="term" value="C:membrane"/>
    <property type="evidence" value="ECO:0007669"/>
    <property type="project" value="UniProtKB-SubCell"/>
</dbReference>
<dbReference type="Gene3D" id="1.20.1530.20">
    <property type="match status" value="1"/>
</dbReference>
<evidence type="ECO:0000256" key="5">
    <source>
        <dbReference type="SAM" id="Phobius"/>
    </source>
</evidence>
<keyword evidence="2 5" id="KW-0812">Transmembrane</keyword>
<feature type="transmembrane region" description="Helical" evidence="5">
    <location>
        <begin position="98"/>
        <end position="121"/>
    </location>
</feature>
<name>A0A7H8QF80_9BACL</name>
<dbReference type="EMBL" id="CP051177">
    <property type="protein sequence ID" value="QKX52105.1"/>
    <property type="molecule type" value="Genomic_DNA"/>
</dbReference>
<dbReference type="InterPro" id="IPR004710">
    <property type="entry name" value="Bilac:Na_transpt"/>
</dbReference>
<dbReference type="InterPro" id="IPR002657">
    <property type="entry name" value="BilAc:Na_symport/Acr3"/>
</dbReference>
<dbReference type="RefSeq" id="WP_036804676.1">
    <property type="nucleotide sequence ID" value="NZ_CP051177.1"/>
</dbReference>
<dbReference type="Proteomes" id="UP000509222">
    <property type="component" value="Chromosome"/>
</dbReference>
<feature type="transmembrane region" description="Helical" evidence="5">
    <location>
        <begin position="192"/>
        <end position="213"/>
    </location>
</feature>
<feature type="transmembrane region" description="Helical" evidence="5">
    <location>
        <begin position="133"/>
        <end position="154"/>
    </location>
</feature>